<dbReference type="EMBL" id="SGXC01000001">
    <property type="protein sequence ID" value="RZS84385.1"/>
    <property type="molecule type" value="Genomic_DNA"/>
</dbReference>
<dbReference type="InterPro" id="IPR044855">
    <property type="entry name" value="CoA-Trfase_III_dom3_sf"/>
</dbReference>
<gene>
    <name evidence="2" type="ORF">EV675_0402</name>
</gene>
<proteinExistence type="predicted"/>
<organism evidence="2 3">
    <name type="scientific">Pigmentiphaga kullae</name>
    <dbReference type="NCBI Taxonomy" id="151784"/>
    <lineage>
        <taxon>Bacteria</taxon>
        <taxon>Pseudomonadati</taxon>
        <taxon>Pseudomonadota</taxon>
        <taxon>Betaproteobacteria</taxon>
        <taxon>Burkholderiales</taxon>
        <taxon>Alcaligenaceae</taxon>
        <taxon>Pigmentiphaga</taxon>
    </lineage>
</organism>
<dbReference type="RefSeq" id="WP_165404382.1">
    <property type="nucleotide sequence ID" value="NZ_SGXC01000001.1"/>
</dbReference>
<comment type="caution">
    <text evidence="2">The sequence shown here is derived from an EMBL/GenBank/DDBJ whole genome shotgun (WGS) entry which is preliminary data.</text>
</comment>
<dbReference type="SUPFAM" id="SSF89796">
    <property type="entry name" value="CoA-transferase family III (CaiB/BaiF)"/>
    <property type="match status" value="1"/>
</dbReference>
<dbReference type="PANTHER" id="PTHR48207:SF3">
    <property type="entry name" value="SUCCINATE--HYDROXYMETHYLGLUTARATE COA-TRANSFERASE"/>
    <property type="match status" value="1"/>
</dbReference>
<dbReference type="GO" id="GO:0008410">
    <property type="term" value="F:CoA-transferase activity"/>
    <property type="evidence" value="ECO:0007669"/>
    <property type="project" value="TreeGrafter"/>
</dbReference>
<dbReference type="AlphaFoldDB" id="A0A4Q7NHE2"/>
<accession>A0A4Q7NHE2</accession>
<dbReference type="InterPro" id="IPR003673">
    <property type="entry name" value="CoA-Trfase_fam_III"/>
</dbReference>
<dbReference type="Gene3D" id="3.40.50.10540">
    <property type="entry name" value="Crotonobetainyl-coa:carnitine coa-transferase, domain 1"/>
    <property type="match status" value="1"/>
</dbReference>
<dbReference type="Gene3D" id="3.30.1540.10">
    <property type="entry name" value="formyl-coa transferase, domain 3"/>
    <property type="match status" value="1"/>
</dbReference>
<name>A0A4Q7NHE2_9BURK</name>
<evidence type="ECO:0000256" key="1">
    <source>
        <dbReference type="ARBA" id="ARBA00022679"/>
    </source>
</evidence>
<dbReference type="PANTHER" id="PTHR48207">
    <property type="entry name" value="SUCCINATE--HYDROXYMETHYLGLUTARATE COA-TRANSFERASE"/>
    <property type="match status" value="1"/>
</dbReference>
<keyword evidence="1 2" id="KW-0808">Transferase</keyword>
<evidence type="ECO:0000313" key="2">
    <source>
        <dbReference type="EMBL" id="RZS84385.1"/>
    </source>
</evidence>
<evidence type="ECO:0000313" key="3">
    <source>
        <dbReference type="Proteomes" id="UP000292445"/>
    </source>
</evidence>
<reference evidence="2 3" key="1">
    <citation type="submission" date="2019-02" db="EMBL/GenBank/DDBJ databases">
        <title>Genomic Encyclopedia of Type Strains, Phase IV (KMG-IV): sequencing the most valuable type-strain genomes for metagenomic binning, comparative biology and taxonomic classification.</title>
        <authorList>
            <person name="Goeker M."/>
        </authorList>
    </citation>
    <scope>NUCLEOTIDE SEQUENCE [LARGE SCALE GENOMIC DNA]</scope>
    <source>
        <strain evidence="2 3">K24</strain>
    </source>
</reference>
<dbReference type="InterPro" id="IPR050483">
    <property type="entry name" value="CoA-transferase_III_domain"/>
</dbReference>
<sequence>MSSDVNEYKGSADGGALAGVRVLELSAGAAAVTGRMLADLGAELIKVEPPGGEAARTAEPLVSLPNGERINPFWLAFNVNKRSLCLDLDTEAGREDWIRVARTADIVVTDHQRLSMAENDALATLARAANPGLVWTEIWPFGRGGAYENHPAGDLVIQALGGHLCLNGDLDRPPVRIGLPVSVLHGGSEAAGAALMAYYHRLRTGVGQRVDISMQECITWTLLNTTMIWQLLGINETRGGAVRKERANNFYTRLVWECADGYITIAPVGGGFGVVRERSYAALVAWMAEEGVADELLTSRDWNGRDAASISQEDYDRVAVIIGDFIRTKTKRQLMDRAVGNQILLAPINGVKDVLDNAHLRERGLYASLRDDTRGTTLDYPATWANLRATPLVPLRPAPGPGEFALADIDADGARGATIKEQA</sequence>
<dbReference type="Proteomes" id="UP000292445">
    <property type="component" value="Unassembled WGS sequence"/>
</dbReference>
<dbReference type="Pfam" id="PF02515">
    <property type="entry name" value="CoA_transf_3"/>
    <property type="match status" value="1"/>
</dbReference>
<keyword evidence="3" id="KW-1185">Reference proteome</keyword>
<protein>
    <submittedName>
        <fullName evidence="2">Crotonobetainyl-CoA:carnitine CoA-transferase CaiB-like acyl-CoA transferase</fullName>
    </submittedName>
</protein>
<dbReference type="InterPro" id="IPR023606">
    <property type="entry name" value="CoA-Trfase_III_dom_1_sf"/>
</dbReference>